<organism evidence="3 4">
    <name type="scientific">Pundamilia nyererei</name>
    <dbReference type="NCBI Taxonomy" id="303518"/>
    <lineage>
        <taxon>Eukaryota</taxon>
        <taxon>Metazoa</taxon>
        <taxon>Chordata</taxon>
        <taxon>Craniata</taxon>
        <taxon>Vertebrata</taxon>
        <taxon>Euteleostomi</taxon>
        <taxon>Actinopterygii</taxon>
        <taxon>Neopterygii</taxon>
        <taxon>Teleostei</taxon>
        <taxon>Neoteleostei</taxon>
        <taxon>Acanthomorphata</taxon>
        <taxon>Ovalentaria</taxon>
        <taxon>Cichlomorphae</taxon>
        <taxon>Cichliformes</taxon>
        <taxon>Cichlidae</taxon>
        <taxon>African cichlids</taxon>
        <taxon>Pseudocrenilabrinae</taxon>
        <taxon>Haplochromini</taxon>
        <taxon>Pundamilia</taxon>
    </lineage>
</organism>
<feature type="region of interest" description="Disordered" evidence="1">
    <location>
        <begin position="257"/>
        <end position="290"/>
    </location>
</feature>
<feature type="region of interest" description="Disordered" evidence="1">
    <location>
        <begin position="987"/>
        <end position="1021"/>
    </location>
</feature>
<dbReference type="InterPro" id="IPR053355">
    <property type="entry name" value="RAD51-associated"/>
</dbReference>
<dbReference type="PANTHER" id="PTHR39229">
    <property type="entry name" value="MCG1037962"/>
    <property type="match status" value="1"/>
</dbReference>
<feature type="domain" description="RAD51 interacting motif" evidence="2">
    <location>
        <begin position="1061"/>
        <end position="1094"/>
    </location>
</feature>
<feature type="compositionally biased region" description="Basic residues" evidence="1">
    <location>
        <begin position="1084"/>
        <end position="1100"/>
    </location>
</feature>
<dbReference type="AlphaFoldDB" id="A0A9Y6J742"/>
<evidence type="ECO:0000313" key="4">
    <source>
        <dbReference type="RefSeq" id="XP_013764164.1"/>
    </source>
</evidence>
<feature type="compositionally biased region" description="Polar residues" evidence="1">
    <location>
        <begin position="153"/>
        <end position="162"/>
    </location>
</feature>
<proteinExistence type="predicted"/>
<gene>
    <name evidence="4" type="primary">LOC102205384</name>
</gene>
<feature type="region of interest" description="Disordered" evidence="1">
    <location>
        <begin position="516"/>
        <end position="536"/>
    </location>
</feature>
<feature type="compositionally biased region" description="Basic and acidic residues" evidence="1">
    <location>
        <begin position="1054"/>
        <end position="1072"/>
    </location>
</feature>
<dbReference type="GO" id="GO:0032991">
    <property type="term" value="C:protein-containing complex"/>
    <property type="evidence" value="ECO:0007669"/>
    <property type="project" value="TreeGrafter"/>
</dbReference>
<feature type="compositionally biased region" description="Basic and acidic residues" evidence="1">
    <location>
        <begin position="77"/>
        <end position="89"/>
    </location>
</feature>
<feature type="region of interest" description="Disordered" evidence="1">
    <location>
        <begin position="72"/>
        <end position="103"/>
    </location>
</feature>
<evidence type="ECO:0000313" key="3">
    <source>
        <dbReference type="Proteomes" id="UP000695023"/>
    </source>
</evidence>
<feature type="region of interest" description="Disordered" evidence="1">
    <location>
        <begin position="1"/>
        <end position="36"/>
    </location>
</feature>
<accession>A0A9Y6J742</accession>
<dbReference type="PANTHER" id="PTHR39229:SF1">
    <property type="entry name" value="RAD51-ASSOCIATED PROTEIN 2"/>
    <property type="match status" value="1"/>
</dbReference>
<feature type="region of interest" description="Disordered" evidence="1">
    <location>
        <begin position="1054"/>
        <end position="1100"/>
    </location>
</feature>
<reference evidence="4" key="1">
    <citation type="submission" date="2025-08" db="UniProtKB">
        <authorList>
            <consortium name="RefSeq"/>
        </authorList>
    </citation>
    <scope>IDENTIFICATION</scope>
</reference>
<keyword evidence="3" id="KW-1185">Reference proteome</keyword>
<feature type="compositionally biased region" description="Polar residues" evidence="1">
    <location>
        <begin position="90"/>
        <end position="103"/>
    </location>
</feature>
<dbReference type="GeneID" id="102205384"/>
<dbReference type="RefSeq" id="XP_013764164.1">
    <property type="nucleotide sequence ID" value="XM_013908710.1"/>
</dbReference>
<protein>
    <submittedName>
        <fullName evidence="4">Uncharacterized protein LOC102205384</fullName>
    </submittedName>
</protein>
<sequence>MKVPLDDDISQTERELTSPPSPKRSRPECRVMNDHSGLSKFDFPELLTFRKTNHSPSSASTLQKTEGLISTFECLEDEKSQERPQDTKSDVSPNTEVTSYNKSTHVESSRVCFVPTESYLLLGKEEQLPVTETDKLSFYQSDDTDGSLGESATIASTNTSSHSDGRLPGTSLKDQTPGGCSPSTGNEKYGRQVQKNVNEMQTRNEEVRCQPNCTNKESVCDVGYCSTRNQFAEVVETTQKRTEPEFNEYIVFTKEESESKRSSSDYADSKPLCSDPVEEPSGNLVEAGKKEKNDSGLQFCEKENVSVCDGKTEGQVNKKALILFAAVCGEGSILSHDVMLERNPANESPNLDVDDLCGEKRADGACKIIAKAQSETADHTTVTTLPARISQEPAEGDNDEGPFHVIDPAICSETDREAEENCCNSAIAAGPKLSPSVEVDKMEMPLPLHSHMRTSEKVSCPDRTECFNNESRTWHQEGANDDFCQAGLQSSSVTTNETHKTFTECDCQWKSRFSRSPTKPLPPGDHAIQGSHGSMGHEFKEQSRSSCFSVRLDPLETSEVEHSQREIDSVDMTAVIKESKEICFVKELEMNDYMNPKRTVELEEKPLLQNGLHKDNTTELLTCDCKAECSEGEAHEWDSELKLTETEQRSKLERLSDQPFSADISMTEVGEEERKEVTEVGDEMKTDGPENSATLVQSEDYVQQQNDHKADVTQLSSGDGADEWTEWSTLPLGSEDGQEHKLSCVSDCQDKAENKADFSAFSLPSTSDAVVPCQGNLSHSQKAHSNPTSINCIDRFSPLPSALCNLVPEGFDTFEKIQLSLDDDDATGAGNIPVLVSSPGQLLYHFMSVAESNMRERIPEEKECITENMANRLLSSDSACNELPNFILGADAIALEWPEREPNCESVRDSSEHIQDELNPELMSPTVSAESDSPASGVNSCAEFEMKNQFDSVLKELNLFFEISRNDFESDCKANFISPEQCTDRTKVLEGSASERTERLTSPDVGRHRGAASDDVAEDHSMDVCEGDPVVSRTAVSSDGEQEVPLSGHLCREAPVAEKHRGAPEQPRRLEPLKTCARPIRVGLSKRAKTKHLHRPRPYK</sequence>
<feature type="compositionally biased region" description="Acidic residues" evidence="1">
    <location>
        <begin position="1"/>
        <end position="10"/>
    </location>
</feature>
<dbReference type="Proteomes" id="UP000695023">
    <property type="component" value="Unplaced"/>
</dbReference>
<evidence type="ECO:0000259" key="2">
    <source>
        <dbReference type="Pfam" id="PF15696"/>
    </source>
</evidence>
<dbReference type="Pfam" id="PF15696">
    <property type="entry name" value="RAD51_interact"/>
    <property type="match status" value="1"/>
</dbReference>
<dbReference type="InterPro" id="IPR031419">
    <property type="entry name" value="RAD51_interact"/>
</dbReference>
<feature type="region of interest" description="Disordered" evidence="1">
    <location>
        <begin position="141"/>
        <end position="191"/>
    </location>
</feature>
<evidence type="ECO:0000256" key="1">
    <source>
        <dbReference type="SAM" id="MobiDB-lite"/>
    </source>
</evidence>
<name>A0A9Y6J742_9CICH</name>
<feature type="compositionally biased region" description="Basic and acidic residues" evidence="1">
    <location>
        <begin position="987"/>
        <end position="1007"/>
    </location>
</feature>